<dbReference type="EMBL" id="CP030840">
    <property type="protein sequence ID" value="AXC15618.1"/>
    <property type="molecule type" value="Genomic_DNA"/>
</dbReference>
<dbReference type="KEGG" id="abas:ACPOL_6388"/>
<keyword evidence="2" id="KW-1185">Reference proteome</keyword>
<dbReference type="Proteomes" id="UP000253606">
    <property type="component" value="Chromosome"/>
</dbReference>
<evidence type="ECO:0000313" key="2">
    <source>
        <dbReference type="Proteomes" id="UP000253606"/>
    </source>
</evidence>
<protein>
    <submittedName>
        <fullName evidence="1">Uncharacterized protein</fullName>
    </submittedName>
</protein>
<sequence length="43" mass="4641">MVQVSRGELDGFCDVCDGRFLVTVMANMLTGSLQNGLASTKFE</sequence>
<gene>
    <name evidence="1" type="ORF">ACPOL_6388</name>
</gene>
<organism evidence="1 2">
    <name type="scientific">Acidisarcina polymorpha</name>
    <dbReference type="NCBI Taxonomy" id="2211140"/>
    <lineage>
        <taxon>Bacteria</taxon>
        <taxon>Pseudomonadati</taxon>
        <taxon>Acidobacteriota</taxon>
        <taxon>Terriglobia</taxon>
        <taxon>Terriglobales</taxon>
        <taxon>Acidobacteriaceae</taxon>
        <taxon>Acidisarcina</taxon>
    </lineage>
</organism>
<accession>A0A2Z5G9F3</accession>
<proteinExistence type="predicted"/>
<dbReference type="AlphaFoldDB" id="A0A2Z5G9F3"/>
<evidence type="ECO:0000313" key="1">
    <source>
        <dbReference type="EMBL" id="AXC15618.1"/>
    </source>
</evidence>
<reference evidence="1 2" key="1">
    <citation type="journal article" date="2018" name="Front. Microbiol.">
        <title>Hydrolytic Capabilities as a Key to Environmental Success: Chitinolytic and Cellulolytic Acidobacteria From Acidic Sub-arctic Soils and Boreal Peatlands.</title>
        <authorList>
            <person name="Belova S.E."/>
            <person name="Ravin N.V."/>
            <person name="Pankratov T.A."/>
            <person name="Rakitin A.L."/>
            <person name="Ivanova A.A."/>
            <person name="Beletsky A.V."/>
            <person name="Mardanov A.V."/>
            <person name="Sinninghe Damste J.S."/>
            <person name="Dedysh S.N."/>
        </authorList>
    </citation>
    <scope>NUCLEOTIDE SEQUENCE [LARGE SCALE GENOMIC DNA]</scope>
    <source>
        <strain evidence="1 2">SBC82</strain>
    </source>
</reference>
<name>A0A2Z5G9F3_9BACT</name>